<feature type="domain" description="PPM-type phosphatase" evidence="2">
    <location>
        <begin position="26"/>
        <end position="257"/>
    </location>
</feature>
<dbReference type="PANTHER" id="PTHR47992">
    <property type="entry name" value="PROTEIN PHOSPHATASE"/>
    <property type="match status" value="1"/>
</dbReference>
<organism evidence="3 4">
    <name type="scientific">Herbiconiux oxytropis</name>
    <dbReference type="NCBI Taxonomy" id="2970915"/>
    <lineage>
        <taxon>Bacteria</taxon>
        <taxon>Bacillati</taxon>
        <taxon>Actinomycetota</taxon>
        <taxon>Actinomycetes</taxon>
        <taxon>Micrococcales</taxon>
        <taxon>Microbacteriaceae</taxon>
        <taxon>Herbiconiux</taxon>
    </lineage>
</organism>
<dbReference type="GO" id="GO:0004722">
    <property type="term" value="F:protein serine/threonine phosphatase activity"/>
    <property type="evidence" value="ECO:0007669"/>
    <property type="project" value="InterPro"/>
</dbReference>
<reference evidence="3" key="1">
    <citation type="submission" date="2022-08" db="EMBL/GenBank/DDBJ databases">
        <authorList>
            <person name="Deng Y."/>
            <person name="Han X.-F."/>
            <person name="Zhang Y.-Q."/>
        </authorList>
    </citation>
    <scope>NUCLEOTIDE SEQUENCE</scope>
    <source>
        <strain evidence="3">CPCC 203407</strain>
    </source>
</reference>
<proteinExistence type="predicted"/>
<dbReference type="RefSeq" id="WP_259525440.1">
    <property type="nucleotide sequence ID" value="NZ_JANLCK010000002.1"/>
</dbReference>
<dbReference type="Gene3D" id="3.60.40.10">
    <property type="entry name" value="PPM-type phosphatase domain"/>
    <property type="match status" value="1"/>
</dbReference>
<comment type="caution">
    <text evidence="3">The sequence shown here is derived from an EMBL/GenBank/DDBJ whole genome shotgun (WGS) entry which is preliminary data.</text>
</comment>
<dbReference type="AlphaFoldDB" id="A0AA41XB70"/>
<feature type="compositionally biased region" description="Basic and acidic residues" evidence="1">
    <location>
        <begin position="270"/>
        <end position="285"/>
    </location>
</feature>
<dbReference type="EMBL" id="JANLCK010000002">
    <property type="protein sequence ID" value="MCS5724962.1"/>
    <property type="molecule type" value="Genomic_DNA"/>
</dbReference>
<dbReference type="InterPro" id="IPR001932">
    <property type="entry name" value="PPM-type_phosphatase-like_dom"/>
</dbReference>
<dbReference type="Pfam" id="PF13672">
    <property type="entry name" value="PP2C_2"/>
    <property type="match status" value="1"/>
</dbReference>
<dbReference type="InterPro" id="IPR036457">
    <property type="entry name" value="PPM-type-like_dom_sf"/>
</dbReference>
<evidence type="ECO:0000313" key="3">
    <source>
        <dbReference type="EMBL" id="MCS5724962.1"/>
    </source>
</evidence>
<evidence type="ECO:0000313" key="4">
    <source>
        <dbReference type="Proteomes" id="UP001165587"/>
    </source>
</evidence>
<accession>A0AA41XB70</accession>
<evidence type="ECO:0000256" key="1">
    <source>
        <dbReference type="SAM" id="MobiDB-lite"/>
    </source>
</evidence>
<dbReference type="SMART" id="SM00331">
    <property type="entry name" value="PP2C_SIG"/>
    <property type="match status" value="1"/>
</dbReference>
<gene>
    <name evidence="3" type="ORF">N1028_03540</name>
</gene>
<protein>
    <submittedName>
        <fullName evidence="3">Protein phosphatase 2C domain-containing protein</fullName>
    </submittedName>
</protein>
<feature type="region of interest" description="Disordered" evidence="1">
    <location>
        <begin position="263"/>
        <end position="296"/>
    </location>
</feature>
<dbReference type="InterPro" id="IPR015655">
    <property type="entry name" value="PP2C"/>
</dbReference>
<dbReference type="SUPFAM" id="SSF81606">
    <property type="entry name" value="PP2C-like"/>
    <property type="match status" value="1"/>
</dbReference>
<name>A0AA41XB70_9MICO</name>
<dbReference type="Proteomes" id="UP001165587">
    <property type="component" value="Unassembled WGS sequence"/>
</dbReference>
<dbReference type="SMART" id="SM00332">
    <property type="entry name" value="PP2Cc"/>
    <property type="match status" value="1"/>
</dbReference>
<evidence type="ECO:0000259" key="2">
    <source>
        <dbReference type="PROSITE" id="PS51746"/>
    </source>
</evidence>
<dbReference type="CDD" id="cd00143">
    <property type="entry name" value="PP2Cc"/>
    <property type="match status" value="1"/>
</dbReference>
<sequence>MSDEERAGQQRGAYGSGVPLAALQLEVGSSTHTGLRRRANEDSLLAVSPVFLVADGMGGHEAGEVASSLAVEAFAALTGPDSLAPTDIRTAFKRAHTTITALASSGRRRAGTTVSGVAVAESDGTAYWLVFNLGDSRTYRLASGELEQISVDHSVVQELLDEGELDRADAATHPGRNVITRALGAGGEFEADYWLVPVESGDRMLICSDGISGELDDELIARVLLDEGTPQDAATRLVHEGLTRGGRDNLTAVVVDAWDSVSAVRSAPQSRDDEHDDGRNGEDTIPRGPVEVGGRN</sequence>
<dbReference type="PROSITE" id="PS51746">
    <property type="entry name" value="PPM_2"/>
    <property type="match status" value="1"/>
</dbReference>
<keyword evidence="4" id="KW-1185">Reference proteome</keyword>